<feature type="transmembrane region" description="Helical" evidence="2">
    <location>
        <begin position="194"/>
        <end position="212"/>
    </location>
</feature>
<feature type="transmembrane region" description="Helical" evidence="2">
    <location>
        <begin position="224"/>
        <end position="248"/>
    </location>
</feature>
<evidence type="ECO:0000256" key="1">
    <source>
        <dbReference type="ARBA" id="ARBA00022448"/>
    </source>
</evidence>
<evidence type="ECO:0000313" key="3">
    <source>
        <dbReference type="EMBL" id="MDQ0363197.1"/>
    </source>
</evidence>
<dbReference type="Proteomes" id="UP001230220">
    <property type="component" value="Unassembled WGS sequence"/>
</dbReference>
<dbReference type="EMBL" id="JAUSUR010000010">
    <property type="protein sequence ID" value="MDQ0363197.1"/>
    <property type="molecule type" value="Genomic_DNA"/>
</dbReference>
<feature type="transmembrane region" description="Helical" evidence="2">
    <location>
        <begin position="119"/>
        <end position="141"/>
    </location>
</feature>
<keyword evidence="2" id="KW-0472">Membrane</keyword>
<keyword evidence="1" id="KW-0813">Transport</keyword>
<comment type="caution">
    <text evidence="3">The sequence shown here is derived from an EMBL/GenBank/DDBJ whole genome shotgun (WGS) entry which is preliminary data.</text>
</comment>
<keyword evidence="2" id="KW-0812">Transmembrane</keyword>
<dbReference type="PANTHER" id="PTHR36838:SF3">
    <property type="entry name" value="TRANSPORTER AUXIN EFFLUX CARRIER EC FAMILY"/>
    <property type="match status" value="1"/>
</dbReference>
<name>A0ABU0E8H1_9FIRM</name>
<proteinExistence type="predicted"/>
<gene>
    <name evidence="3" type="ORF">J2S15_003958</name>
</gene>
<dbReference type="PANTHER" id="PTHR36838">
    <property type="entry name" value="AUXIN EFFLUX CARRIER FAMILY PROTEIN"/>
    <property type="match status" value="1"/>
</dbReference>
<feature type="transmembrane region" description="Helical" evidence="2">
    <location>
        <begin position="254"/>
        <end position="273"/>
    </location>
</feature>
<protein>
    <submittedName>
        <fullName evidence="3">Permease</fullName>
    </submittedName>
</protein>
<feature type="transmembrane region" description="Helical" evidence="2">
    <location>
        <begin position="92"/>
        <end position="113"/>
    </location>
</feature>
<feature type="transmembrane region" description="Helical" evidence="2">
    <location>
        <begin position="58"/>
        <end position="80"/>
    </location>
</feature>
<sequence>MKVLATIIPVFFMIGLGMLSNRKNLVTDEQANGMYTVISKVLVPIMVFNAIFTSNIEVSALYIIIVVFFLHITGIVIGKLAGRFIGKEYSHITPFLMSTVDGGNICFPLYATIVESSYIGNIVLLDIANMFIVFLVIPLIVSASTSHTSDVKVLLKNIFHNPIVITLILAFTLKLLGAYTLVSNSSFIELYDGVVQMAIGPIVGVILFMIGYQFKIEKSSIGILIKCIFLRFVIMFTGIIILLLLFPHILDDRIMLIALLLYFMCPPALILQVQIRGLFKSNNDVSFISAYTSLYIVITLSAYILIVSFV</sequence>
<evidence type="ECO:0000313" key="4">
    <source>
        <dbReference type="Proteomes" id="UP001230220"/>
    </source>
</evidence>
<feature type="transmembrane region" description="Helical" evidence="2">
    <location>
        <begin position="285"/>
        <end position="306"/>
    </location>
</feature>
<dbReference type="RefSeq" id="WP_307411939.1">
    <property type="nucleotide sequence ID" value="NZ_JAUSUR010000010.1"/>
</dbReference>
<feature type="transmembrane region" description="Helical" evidence="2">
    <location>
        <begin position="162"/>
        <end position="182"/>
    </location>
</feature>
<keyword evidence="2" id="KW-1133">Transmembrane helix</keyword>
<feature type="transmembrane region" description="Helical" evidence="2">
    <location>
        <begin position="6"/>
        <end position="21"/>
    </location>
</feature>
<organism evidence="3 4">
    <name type="scientific">Breznakia pachnodae</name>
    <dbReference type="NCBI Taxonomy" id="265178"/>
    <lineage>
        <taxon>Bacteria</taxon>
        <taxon>Bacillati</taxon>
        <taxon>Bacillota</taxon>
        <taxon>Erysipelotrichia</taxon>
        <taxon>Erysipelotrichales</taxon>
        <taxon>Erysipelotrichaceae</taxon>
        <taxon>Breznakia</taxon>
    </lineage>
</organism>
<reference evidence="3 4" key="1">
    <citation type="submission" date="2023-07" db="EMBL/GenBank/DDBJ databases">
        <title>Genomic Encyclopedia of Type Strains, Phase IV (KMG-IV): sequencing the most valuable type-strain genomes for metagenomic binning, comparative biology and taxonomic classification.</title>
        <authorList>
            <person name="Goeker M."/>
        </authorList>
    </citation>
    <scope>NUCLEOTIDE SEQUENCE [LARGE SCALE GENOMIC DNA]</scope>
    <source>
        <strain evidence="3 4">DSM 16784</strain>
    </source>
</reference>
<evidence type="ECO:0000256" key="2">
    <source>
        <dbReference type="SAM" id="Phobius"/>
    </source>
</evidence>
<accession>A0ABU0E8H1</accession>
<feature type="transmembrane region" description="Helical" evidence="2">
    <location>
        <begin position="33"/>
        <end position="52"/>
    </location>
</feature>
<keyword evidence="4" id="KW-1185">Reference proteome</keyword>